<name>A0A0H4VJW5_9BACT</name>
<dbReference type="KEGG" id="ruf:TH63_11155"/>
<organism evidence="4 5">
    <name type="scientific">Rufibacter radiotolerans</name>
    <dbReference type="NCBI Taxonomy" id="1379910"/>
    <lineage>
        <taxon>Bacteria</taxon>
        <taxon>Pseudomonadati</taxon>
        <taxon>Bacteroidota</taxon>
        <taxon>Cytophagia</taxon>
        <taxon>Cytophagales</taxon>
        <taxon>Hymenobacteraceae</taxon>
        <taxon>Rufibacter</taxon>
    </lineage>
</organism>
<dbReference type="SUPFAM" id="SSF50621">
    <property type="entry name" value="Alanine racemase C-terminal domain-like"/>
    <property type="match status" value="1"/>
</dbReference>
<dbReference type="PANTHER" id="PTHR43295:SF9">
    <property type="entry name" value="BIOSYNTHETIC ARGININE DECARBOXYLASE"/>
    <property type="match status" value="1"/>
</dbReference>
<dbReference type="GO" id="GO:0008295">
    <property type="term" value="P:spermidine biosynthetic process"/>
    <property type="evidence" value="ECO:0007669"/>
    <property type="project" value="InterPro"/>
</dbReference>
<dbReference type="Gene3D" id="2.40.37.10">
    <property type="entry name" value="Lyase, Ornithine Decarboxylase, Chain A, domain 1"/>
    <property type="match status" value="1"/>
</dbReference>
<dbReference type="InterPro" id="IPR022644">
    <property type="entry name" value="De-COase2_N"/>
</dbReference>
<evidence type="ECO:0000256" key="1">
    <source>
        <dbReference type="ARBA" id="ARBA00001933"/>
    </source>
</evidence>
<reference evidence="4 5" key="1">
    <citation type="submission" date="2015-01" db="EMBL/GenBank/DDBJ databases">
        <title>Rufibacter sp./DG31D/ whole genome sequencing.</title>
        <authorList>
            <person name="Kim M.K."/>
            <person name="Srinivasan S."/>
            <person name="Lee J.-J."/>
        </authorList>
    </citation>
    <scope>NUCLEOTIDE SEQUENCE [LARGE SCALE GENOMIC DNA]</scope>
    <source>
        <strain evidence="4 5">DG31D</strain>
    </source>
</reference>
<dbReference type="AlphaFoldDB" id="A0A0H4VJW5"/>
<dbReference type="Pfam" id="PF02784">
    <property type="entry name" value="Orn_Arg_deC_N"/>
    <property type="match status" value="1"/>
</dbReference>
<evidence type="ECO:0000256" key="2">
    <source>
        <dbReference type="ARBA" id="ARBA00022898"/>
    </source>
</evidence>
<dbReference type="SUPFAM" id="SSF51419">
    <property type="entry name" value="PLP-binding barrel"/>
    <property type="match status" value="1"/>
</dbReference>
<dbReference type="PANTHER" id="PTHR43295">
    <property type="entry name" value="ARGININE DECARBOXYLASE"/>
    <property type="match status" value="1"/>
</dbReference>
<dbReference type="InterPro" id="IPR029066">
    <property type="entry name" value="PLP-binding_barrel"/>
</dbReference>
<dbReference type="PATRIC" id="fig|1379910.4.peg.2421"/>
<dbReference type="Gene3D" id="3.20.20.10">
    <property type="entry name" value="Alanine racemase"/>
    <property type="match status" value="1"/>
</dbReference>
<evidence type="ECO:0000313" key="4">
    <source>
        <dbReference type="EMBL" id="AKQ46065.1"/>
    </source>
</evidence>
<dbReference type="EMBL" id="CP010777">
    <property type="protein sequence ID" value="AKQ46065.1"/>
    <property type="molecule type" value="Genomic_DNA"/>
</dbReference>
<dbReference type="Proteomes" id="UP000036458">
    <property type="component" value="Chromosome"/>
</dbReference>
<sequence length="466" mass="54112">MDKYTDLIHQTFDFPTEEFSVTNNELSFNGIPMMELVKQYGTPLRLTYLPKISSQIQKAKILFKESMAKLNYQGSYTYCYCTKSSHFSFVLEEALKNDIHIETSSSFDMPIIKALYEKGKVTKDIFVVCNGYKRDLYRDYITGMINEGFKNVTPVLDDLNEIDHYQGYVEGTCQVGIRLASDEEPKFQFYTSRLGINYNDVVGLYENKIKDNPKFKLKMLHYFINTGIKDTSYYWSELSRFVHKYCEMKRICPDLDTIDIGGGFPIKTSIQFDYNYRYMIEEILRTIQNICKAEGVPEPNIFTEFGIYTVGESGAHVYSILDTKLQNDKELWYMIDGSFITNLPDTWALNQRYILMAINNWDKDYQRLNIGGLTCDSQDYYNSEMHSFQVFLPKVQKEQPEPQYIGFFHTGAYQESLSGYGGIKHCLIPSPKHVIIDREADGTLKSWVFAEEQNVDSMLKILGYKA</sequence>
<keyword evidence="2" id="KW-0663">Pyridoxal phosphate</keyword>
<dbReference type="RefSeq" id="WP_048921008.1">
    <property type="nucleotide sequence ID" value="NZ_CP010777.1"/>
</dbReference>
<gene>
    <name evidence="4" type="ORF">TH63_11155</name>
</gene>
<dbReference type="GO" id="GO:0006527">
    <property type="term" value="P:L-arginine catabolic process"/>
    <property type="evidence" value="ECO:0007669"/>
    <property type="project" value="InterPro"/>
</dbReference>
<keyword evidence="5" id="KW-1185">Reference proteome</keyword>
<dbReference type="STRING" id="1379910.TH63_11155"/>
<evidence type="ECO:0000313" key="5">
    <source>
        <dbReference type="Proteomes" id="UP000036458"/>
    </source>
</evidence>
<accession>A0A0H4VJW5</accession>
<dbReference type="OrthoDB" id="9802658at2"/>
<feature type="domain" description="Orn/DAP/Arg decarboxylase 2 N-terminal" evidence="3">
    <location>
        <begin position="64"/>
        <end position="310"/>
    </location>
</feature>
<protein>
    <submittedName>
        <fullName evidence="4">Decarboxylase</fullName>
    </submittedName>
</protein>
<dbReference type="InterPro" id="IPR009006">
    <property type="entry name" value="Ala_racemase/Decarboxylase_C"/>
</dbReference>
<dbReference type="GO" id="GO:0008792">
    <property type="term" value="F:arginine decarboxylase activity"/>
    <property type="evidence" value="ECO:0007669"/>
    <property type="project" value="InterPro"/>
</dbReference>
<evidence type="ECO:0000259" key="3">
    <source>
        <dbReference type="Pfam" id="PF02784"/>
    </source>
</evidence>
<proteinExistence type="predicted"/>
<comment type="cofactor">
    <cofactor evidence="1">
        <name>pyridoxal 5'-phosphate</name>
        <dbReference type="ChEBI" id="CHEBI:597326"/>
    </cofactor>
</comment>
<dbReference type="InterPro" id="IPR002985">
    <property type="entry name" value="Arg_decrbxlase"/>
</dbReference>